<protein>
    <submittedName>
        <fullName evidence="2">Formyl-CoA transferase</fullName>
    </submittedName>
</protein>
<keyword evidence="1 2" id="KW-0808">Transferase</keyword>
<keyword evidence="3" id="KW-1185">Reference proteome</keyword>
<dbReference type="InterPro" id="IPR050483">
    <property type="entry name" value="CoA-transferase_III_domain"/>
</dbReference>
<dbReference type="Proteomes" id="UP000315677">
    <property type="component" value="Unassembled WGS sequence"/>
</dbReference>
<dbReference type="PANTHER" id="PTHR48207:SF3">
    <property type="entry name" value="SUCCINATE--HYDROXYMETHYLGLUTARATE COA-TRANSFERASE"/>
    <property type="match status" value="1"/>
</dbReference>
<dbReference type="EMBL" id="VFPA01000001">
    <property type="protein sequence ID" value="TQM13295.1"/>
    <property type="molecule type" value="Genomic_DNA"/>
</dbReference>
<name>A0A543DVE5_9PSEU</name>
<evidence type="ECO:0000256" key="1">
    <source>
        <dbReference type="ARBA" id="ARBA00022679"/>
    </source>
</evidence>
<proteinExistence type="predicted"/>
<organism evidence="2 3">
    <name type="scientific">Pseudonocardia kunmingensis</name>
    <dbReference type="NCBI Taxonomy" id="630975"/>
    <lineage>
        <taxon>Bacteria</taxon>
        <taxon>Bacillati</taxon>
        <taxon>Actinomycetota</taxon>
        <taxon>Actinomycetes</taxon>
        <taxon>Pseudonocardiales</taxon>
        <taxon>Pseudonocardiaceae</taxon>
        <taxon>Pseudonocardia</taxon>
    </lineage>
</organism>
<dbReference type="Gene3D" id="3.40.50.10540">
    <property type="entry name" value="Crotonobetainyl-coa:carnitine coa-transferase, domain 1"/>
    <property type="match status" value="1"/>
</dbReference>
<evidence type="ECO:0000313" key="2">
    <source>
        <dbReference type="EMBL" id="TQM13295.1"/>
    </source>
</evidence>
<dbReference type="InterPro" id="IPR044855">
    <property type="entry name" value="CoA-Trfase_III_dom3_sf"/>
</dbReference>
<dbReference type="InterPro" id="IPR023606">
    <property type="entry name" value="CoA-Trfase_III_dom_1_sf"/>
</dbReference>
<sequence>MTAPLTGITVLDLTHFVAGPWCTMLLADLGADVVKVEPPGTGEIGRAMGGVFAAGESAIYLGFNRSKRSVTLDLKSQEGREAVHRMARTSDVVVHNLRPGAAQRLGIEQQRLLALNPALVYCEISAFGQDGPYVRQPANDPIIQALSGAMLAGAAPSGRPVRMGVSLPDFAAGVLAAVGVTAALHRRARTGRGGTVDLSLLDAQLFAQADILAPLLAYAGAGAAQDAERLPQDWSGVYACRNDEYVHVDAGDGASWRVVGQALGLYTGADARERPAVRGVLTEALRARAREEVVALLRAAGVACAPVRTLPDVLRAAERRTITTRHPTIGELTHLATPVDAHPPWPRRAAPPPLLGEHTEEVLAELGYSADAVAELARRGVTTAATQPVEVAT</sequence>
<reference evidence="2 3" key="1">
    <citation type="submission" date="2019-06" db="EMBL/GenBank/DDBJ databases">
        <title>Sequencing the genomes of 1000 actinobacteria strains.</title>
        <authorList>
            <person name="Klenk H.-P."/>
        </authorList>
    </citation>
    <scope>NUCLEOTIDE SEQUENCE [LARGE SCALE GENOMIC DNA]</scope>
    <source>
        <strain evidence="2 3">DSM 45301</strain>
    </source>
</reference>
<dbReference type="InterPro" id="IPR003673">
    <property type="entry name" value="CoA-Trfase_fam_III"/>
</dbReference>
<dbReference type="Gene3D" id="3.30.1540.10">
    <property type="entry name" value="formyl-coa transferase, domain 3"/>
    <property type="match status" value="1"/>
</dbReference>
<dbReference type="GO" id="GO:0008410">
    <property type="term" value="F:CoA-transferase activity"/>
    <property type="evidence" value="ECO:0007669"/>
    <property type="project" value="TreeGrafter"/>
</dbReference>
<comment type="caution">
    <text evidence="2">The sequence shown here is derived from an EMBL/GenBank/DDBJ whole genome shotgun (WGS) entry which is preliminary data.</text>
</comment>
<dbReference type="PANTHER" id="PTHR48207">
    <property type="entry name" value="SUCCINATE--HYDROXYMETHYLGLUTARATE COA-TRANSFERASE"/>
    <property type="match status" value="1"/>
</dbReference>
<dbReference type="Pfam" id="PF02515">
    <property type="entry name" value="CoA_transf_3"/>
    <property type="match status" value="1"/>
</dbReference>
<gene>
    <name evidence="2" type="ORF">FB558_0027</name>
</gene>
<accession>A0A543DVE5</accession>
<dbReference type="SUPFAM" id="SSF89796">
    <property type="entry name" value="CoA-transferase family III (CaiB/BaiF)"/>
    <property type="match status" value="1"/>
</dbReference>
<dbReference type="AlphaFoldDB" id="A0A543DVE5"/>
<dbReference type="RefSeq" id="WP_246106176.1">
    <property type="nucleotide sequence ID" value="NZ_VFPA01000001.1"/>
</dbReference>
<evidence type="ECO:0000313" key="3">
    <source>
        <dbReference type="Proteomes" id="UP000315677"/>
    </source>
</evidence>